<evidence type="ECO:0000313" key="4">
    <source>
        <dbReference type="Proteomes" id="UP000198697"/>
    </source>
</evidence>
<proteinExistence type="predicted"/>
<dbReference type="OrthoDB" id="9792240at2"/>
<keyword evidence="3" id="KW-0418">Kinase</keyword>
<reference evidence="4" key="1">
    <citation type="submission" date="2016-10" db="EMBL/GenBank/DDBJ databases">
        <authorList>
            <person name="Varghese N."/>
            <person name="Submissions S."/>
        </authorList>
    </citation>
    <scope>NUCLEOTIDE SEQUENCE [LARGE SCALE GENOMIC DNA]</scope>
    <source>
        <strain evidence="4">DSM 15310</strain>
    </source>
</reference>
<evidence type="ECO:0000259" key="2">
    <source>
        <dbReference type="Pfam" id="PF13581"/>
    </source>
</evidence>
<dbReference type="Gene3D" id="3.30.565.10">
    <property type="entry name" value="Histidine kinase-like ATPase, C-terminal domain"/>
    <property type="match status" value="1"/>
</dbReference>
<keyword evidence="1" id="KW-0723">Serine/threonine-protein kinase</keyword>
<dbReference type="Pfam" id="PF13581">
    <property type="entry name" value="HATPase_c_2"/>
    <property type="match status" value="1"/>
</dbReference>
<accession>A0A1I0H7C7</accession>
<keyword evidence="3" id="KW-0808">Transferase</keyword>
<name>A0A1I0H7C7_9BACT</name>
<dbReference type="InterPro" id="IPR003594">
    <property type="entry name" value="HATPase_dom"/>
</dbReference>
<keyword evidence="4" id="KW-1185">Reference proteome</keyword>
<sequence>MKQAIRISCSRRNLKVVRDFVGAYLAGQQLSEVVVNQLILAVDEVVANFIIHANAEDEKQFLDVRVDVRDHEFGFEIEDGAISGYSPGSYQEPDLREFVRVGKKGGMGMMLVNRIMDRVEYSTTGEHTICRLYKTLT</sequence>
<dbReference type="AlphaFoldDB" id="A0A1I0H7C7"/>
<dbReference type="InterPro" id="IPR036890">
    <property type="entry name" value="HATPase_C_sf"/>
</dbReference>
<dbReference type="STRING" id="82805.SAMN04487998_2788"/>
<protein>
    <submittedName>
        <fullName evidence="3">Serine/threonine-protein kinase RsbW</fullName>
    </submittedName>
</protein>
<dbReference type="InterPro" id="IPR050267">
    <property type="entry name" value="Anti-sigma-factor_SerPK"/>
</dbReference>
<dbReference type="CDD" id="cd16936">
    <property type="entry name" value="HATPase_RsbW-like"/>
    <property type="match status" value="1"/>
</dbReference>
<feature type="domain" description="Histidine kinase/HSP90-like ATPase" evidence="2">
    <location>
        <begin position="12"/>
        <end position="133"/>
    </location>
</feature>
<dbReference type="RefSeq" id="WP_092772510.1">
    <property type="nucleotide sequence ID" value="NZ_FOHS01000003.1"/>
</dbReference>
<dbReference type="GO" id="GO:0004674">
    <property type="term" value="F:protein serine/threonine kinase activity"/>
    <property type="evidence" value="ECO:0007669"/>
    <property type="project" value="UniProtKB-KW"/>
</dbReference>
<gene>
    <name evidence="3" type="ORF">SAMN04487998_2788</name>
</gene>
<evidence type="ECO:0000256" key="1">
    <source>
        <dbReference type="ARBA" id="ARBA00022527"/>
    </source>
</evidence>
<dbReference type="PANTHER" id="PTHR35526:SF3">
    <property type="entry name" value="ANTI-SIGMA-F FACTOR RSBW"/>
    <property type="match status" value="1"/>
</dbReference>
<dbReference type="Proteomes" id="UP000198697">
    <property type="component" value="Unassembled WGS sequence"/>
</dbReference>
<evidence type="ECO:0000313" key="3">
    <source>
        <dbReference type="EMBL" id="SET79559.1"/>
    </source>
</evidence>
<organism evidence="3 4">
    <name type="scientific">Hymenobacter actinosclerus</name>
    <dbReference type="NCBI Taxonomy" id="82805"/>
    <lineage>
        <taxon>Bacteria</taxon>
        <taxon>Pseudomonadati</taxon>
        <taxon>Bacteroidota</taxon>
        <taxon>Cytophagia</taxon>
        <taxon>Cytophagales</taxon>
        <taxon>Hymenobacteraceae</taxon>
        <taxon>Hymenobacter</taxon>
    </lineage>
</organism>
<dbReference type="EMBL" id="FOHS01000003">
    <property type="protein sequence ID" value="SET79559.1"/>
    <property type="molecule type" value="Genomic_DNA"/>
</dbReference>
<dbReference type="SUPFAM" id="SSF55874">
    <property type="entry name" value="ATPase domain of HSP90 chaperone/DNA topoisomerase II/histidine kinase"/>
    <property type="match status" value="1"/>
</dbReference>
<dbReference type="PANTHER" id="PTHR35526">
    <property type="entry name" value="ANTI-SIGMA-F FACTOR RSBW-RELATED"/>
    <property type="match status" value="1"/>
</dbReference>